<accession>A0A915LCZ6</accession>
<keyword evidence="3" id="KW-1185">Reference proteome</keyword>
<name>A0A915LCZ6_MELJA</name>
<dbReference type="Proteomes" id="UP000887561">
    <property type="component" value="Unplaced"/>
</dbReference>
<feature type="region of interest" description="Disordered" evidence="2">
    <location>
        <begin position="205"/>
        <end position="254"/>
    </location>
</feature>
<dbReference type="WBParaSite" id="scaffold10379_cov300.g14744">
    <property type="protein sequence ID" value="scaffold10379_cov300.g14744"/>
    <property type="gene ID" value="scaffold10379_cov300.g14744"/>
</dbReference>
<evidence type="ECO:0000313" key="3">
    <source>
        <dbReference type="Proteomes" id="UP000887561"/>
    </source>
</evidence>
<feature type="coiled-coil region" evidence="1">
    <location>
        <begin position="161"/>
        <end position="205"/>
    </location>
</feature>
<protein>
    <submittedName>
        <fullName evidence="4">Uncharacterized protein</fullName>
    </submittedName>
</protein>
<evidence type="ECO:0000313" key="4">
    <source>
        <dbReference type="WBParaSite" id="scaffold10379_cov300.g14744"/>
    </source>
</evidence>
<dbReference type="AlphaFoldDB" id="A0A915LCZ6"/>
<sequence length="254" mass="30394">MVEEHLVGKNKRKRVPNMLILPFNELWKNKKNFENRGMSEMIKRERNLKIVAYMIKNDNFNIDKRLEEKEILSDLNDAVKLKIVLDECDRINEFLMALCIVEEQMKYYKEWENQRFFHDIQQVLNSLFGVENVKMIKNIDKIAEDELDNLHSTDDVLLTYLSSSQNEVDEIIERIYEAENAKEMVKKLNKVYQRLEEEKEEILKIGKKDDENETMNKDEAEEMGKEEKKVKKIDDGKNEEPNQERKAEKKMKNN</sequence>
<proteinExistence type="predicted"/>
<evidence type="ECO:0000256" key="2">
    <source>
        <dbReference type="SAM" id="MobiDB-lite"/>
    </source>
</evidence>
<reference evidence="4" key="1">
    <citation type="submission" date="2022-11" db="UniProtKB">
        <authorList>
            <consortium name="WormBaseParasite"/>
        </authorList>
    </citation>
    <scope>IDENTIFICATION</scope>
</reference>
<evidence type="ECO:0000256" key="1">
    <source>
        <dbReference type="SAM" id="Coils"/>
    </source>
</evidence>
<keyword evidence="1" id="KW-0175">Coiled coil</keyword>
<organism evidence="3 4">
    <name type="scientific">Meloidogyne javanica</name>
    <name type="common">Root-knot nematode worm</name>
    <dbReference type="NCBI Taxonomy" id="6303"/>
    <lineage>
        <taxon>Eukaryota</taxon>
        <taxon>Metazoa</taxon>
        <taxon>Ecdysozoa</taxon>
        <taxon>Nematoda</taxon>
        <taxon>Chromadorea</taxon>
        <taxon>Rhabditida</taxon>
        <taxon>Tylenchina</taxon>
        <taxon>Tylenchomorpha</taxon>
        <taxon>Tylenchoidea</taxon>
        <taxon>Meloidogynidae</taxon>
        <taxon>Meloidogyninae</taxon>
        <taxon>Meloidogyne</taxon>
        <taxon>Meloidogyne incognita group</taxon>
    </lineage>
</organism>